<dbReference type="Pfam" id="PF13489">
    <property type="entry name" value="Methyltransf_23"/>
    <property type="match status" value="1"/>
</dbReference>
<accession>A0A9X3I8J9</accession>
<keyword evidence="2" id="KW-0489">Methyltransferase</keyword>
<organism evidence="2 3">
    <name type="scientific">Pedobacter agri</name>
    <dbReference type="NCBI Taxonomy" id="454586"/>
    <lineage>
        <taxon>Bacteria</taxon>
        <taxon>Pseudomonadati</taxon>
        <taxon>Bacteroidota</taxon>
        <taxon>Sphingobacteriia</taxon>
        <taxon>Sphingobacteriales</taxon>
        <taxon>Sphingobacteriaceae</taxon>
        <taxon>Pedobacter</taxon>
    </lineage>
</organism>
<feature type="transmembrane region" description="Helical" evidence="1">
    <location>
        <begin position="270"/>
        <end position="292"/>
    </location>
</feature>
<feature type="transmembrane region" description="Helical" evidence="1">
    <location>
        <begin position="238"/>
        <end position="258"/>
    </location>
</feature>
<dbReference type="GO" id="GO:0008168">
    <property type="term" value="F:methyltransferase activity"/>
    <property type="evidence" value="ECO:0007669"/>
    <property type="project" value="UniProtKB-KW"/>
</dbReference>
<dbReference type="Proteomes" id="UP001142592">
    <property type="component" value="Unassembled WGS sequence"/>
</dbReference>
<reference evidence="2" key="1">
    <citation type="submission" date="2022-11" db="EMBL/GenBank/DDBJ databases">
        <authorList>
            <person name="Graham C."/>
            <person name="Newman J.D."/>
        </authorList>
    </citation>
    <scope>NUCLEOTIDE SEQUENCE</scope>
    <source>
        <strain evidence="2">DSM 19486</strain>
    </source>
</reference>
<name>A0A9X3I8J9_9SPHI</name>
<keyword evidence="3" id="KW-1185">Reference proteome</keyword>
<keyword evidence="1" id="KW-0472">Membrane</keyword>
<dbReference type="GO" id="GO:0032259">
    <property type="term" value="P:methylation"/>
    <property type="evidence" value="ECO:0007669"/>
    <property type="project" value="UniProtKB-KW"/>
</dbReference>
<keyword evidence="2" id="KW-0808">Transferase</keyword>
<dbReference type="Gene3D" id="3.40.50.150">
    <property type="entry name" value="Vaccinia Virus protein VP39"/>
    <property type="match status" value="1"/>
</dbReference>
<evidence type="ECO:0000256" key="1">
    <source>
        <dbReference type="SAM" id="Phobius"/>
    </source>
</evidence>
<comment type="caution">
    <text evidence="2">The sequence shown here is derived from an EMBL/GenBank/DDBJ whole genome shotgun (WGS) entry which is preliminary data.</text>
</comment>
<dbReference type="SUPFAM" id="SSF53335">
    <property type="entry name" value="S-adenosyl-L-methionine-dependent methyltransferases"/>
    <property type="match status" value="1"/>
</dbReference>
<dbReference type="InterPro" id="IPR029063">
    <property type="entry name" value="SAM-dependent_MTases_sf"/>
</dbReference>
<evidence type="ECO:0000313" key="3">
    <source>
        <dbReference type="Proteomes" id="UP001142592"/>
    </source>
</evidence>
<gene>
    <name evidence="2" type="ORF">OQZ29_04845</name>
</gene>
<proteinExistence type="predicted"/>
<keyword evidence="1" id="KW-0812">Transmembrane</keyword>
<dbReference type="PANTHER" id="PTHR43861:SF6">
    <property type="entry name" value="METHYLTRANSFERASE TYPE 11"/>
    <property type="match status" value="1"/>
</dbReference>
<evidence type="ECO:0000313" key="2">
    <source>
        <dbReference type="EMBL" id="MCX3264059.1"/>
    </source>
</evidence>
<dbReference type="PANTHER" id="PTHR43861">
    <property type="entry name" value="TRANS-ACONITATE 2-METHYLTRANSFERASE-RELATED"/>
    <property type="match status" value="1"/>
</dbReference>
<dbReference type="EMBL" id="JAPJUH010000002">
    <property type="protein sequence ID" value="MCX3264059.1"/>
    <property type="molecule type" value="Genomic_DNA"/>
</dbReference>
<sequence>MIITTCPVCLSDKTQLSPVVFEIKVNDDERYLIRKCQICQHNFTWFNHEVDIKSYYDDKDYAVQDTKKSIFFKIQEIEYNHVLKKIKALKPLPSDILDFGSGKGLFLHFAKENGFGVKGIESSVPRANYAKEHFNLDINTDYYQSGSVFQKKFDVLTLFHVLEHIHLSGNLLGNLIEDNLKKDGLLIIEVPNFDSWQAKWAGNKWLHLDVPRHISHFTPAVLKNLIQANGFKIKSASYFSLHLGIVGMVQTIFSWFGYKGFLIAELKRKKTILLILGLLCVLPFAILLEIIASICKKGGIIRYYAINTD</sequence>
<keyword evidence="1" id="KW-1133">Transmembrane helix</keyword>
<dbReference type="RefSeq" id="WP_238533629.1">
    <property type="nucleotide sequence ID" value="NZ_JAPJUH010000002.1"/>
</dbReference>
<protein>
    <submittedName>
        <fullName evidence="2">Class I SAM-dependent methyltransferase</fullName>
    </submittedName>
</protein>
<dbReference type="AlphaFoldDB" id="A0A9X3I8J9"/>